<feature type="compositionally biased region" description="Basic and acidic residues" evidence="1">
    <location>
        <begin position="131"/>
        <end position="142"/>
    </location>
</feature>
<accession>A0A9W8ZZC9</accession>
<name>A0A9W8ZZC9_9AGAR</name>
<organism evidence="2 3">
    <name type="scientific">Lentinula aciculospora</name>
    <dbReference type="NCBI Taxonomy" id="153920"/>
    <lineage>
        <taxon>Eukaryota</taxon>
        <taxon>Fungi</taxon>
        <taxon>Dikarya</taxon>
        <taxon>Basidiomycota</taxon>
        <taxon>Agaricomycotina</taxon>
        <taxon>Agaricomycetes</taxon>
        <taxon>Agaricomycetidae</taxon>
        <taxon>Agaricales</taxon>
        <taxon>Marasmiineae</taxon>
        <taxon>Omphalotaceae</taxon>
        <taxon>Lentinula</taxon>
    </lineage>
</organism>
<reference evidence="2" key="1">
    <citation type="submission" date="2022-08" db="EMBL/GenBank/DDBJ databases">
        <title>A Global Phylogenomic Analysis of the Shiitake Genus Lentinula.</title>
        <authorList>
            <consortium name="DOE Joint Genome Institute"/>
            <person name="Sierra-Patev S."/>
            <person name="Min B."/>
            <person name="Naranjo-Ortiz M."/>
            <person name="Looney B."/>
            <person name="Konkel Z."/>
            <person name="Slot J.C."/>
            <person name="Sakamoto Y."/>
            <person name="Steenwyk J.L."/>
            <person name="Rokas A."/>
            <person name="Carro J."/>
            <person name="Camarero S."/>
            <person name="Ferreira P."/>
            <person name="Molpeceres G."/>
            <person name="Ruiz-Duenas F.J."/>
            <person name="Serrano A."/>
            <person name="Henrissat B."/>
            <person name="Drula E."/>
            <person name="Hughes K.W."/>
            <person name="Mata J.L."/>
            <person name="Ishikawa N.K."/>
            <person name="Vargas-Isla R."/>
            <person name="Ushijima S."/>
            <person name="Smith C.A."/>
            <person name="Ahrendt S."/>
            <person name="Andreopoulos W."/>
            <person name="He G."/>
            <person name="Labutti K."/>
            <person name="Lipzen A."/>
            <person name="Ng V."/>
            <person name="Riley R."/>
            <person name="Sandor L."/>
            <person name="Barry K."/>
            <person name="Martinez A.T."/>
            <person name="Xiao Y."/>
            <person name="Gibbons J.G."/>
            <person name="Terashima K."/>
            <person name="Grigoriev I.V."/>
            <person name="Hibbett D.S."/>
        </authorList>
    </citation>
    <scope>NUCLEOTIDE SEQUENCE</scope>
    <source>
        <strain evidence="2">JLM2183</strain>
    </source>
</reference>
<dbReference type="EMBL" id="JAOTPV010000024">
    <property type="protein sequence ID" value="KAJ4470870.1"/>
    <property type="molecule type" value="Genomic_DNA"/>
</dbReference>
<proteinExistence type="predicted"/>
<sequence length="234" mass="25757">MALSSVVKSLTEAAFPQGKASTPAPTQVAATHEIVDKAKDVDPTSDAALSLSSSFPTFDSFKDQRAFEHDRQRVKRSEDYARTQEVKASKVLSKTYLVSPLQQGRDVSTKKNRRICSGASDNEDESPNLLERARSPGVRKEQNTVQNSDVKLADLIKPGSTRKSRKNKDADFELIPAVRPVIVLDELAFMHDTPTPRDLEQEWQHVYHSDGDDSDSSASISTPTYANIVIGGLN</sequence>
<dbReference type="Proteomes" id="UP001150266">
    <property type="component" value="Unassembled WGS sequence"/>
</dbReference>
<comment type="caution">
    <text evidence="2">The sequence shown here is derived from an EMBL/GenBank/DDBJ whole genome shotgun (WGS) entry which is preliminary data.</text>
</comment>
<feature type="region of interest" description="Disordered" evidence="1">
    <location>
        <begin position="103"/>
        <end position="145"/>
    </location>
</feature>
<dbReference type="AlphaFoldDB" id="A0A9W8ZZC9"/>
<evidence type="ECO:0000256" key="1">
    <source>
        <dbReference type="SAM" id="MobiDB-lite"/>
    </source>
</evidence>
<gene>
    <name evidence="2" type="ORF">J3R30DRAFT_3408131</name>
</gene>
<dbReference type="OrthoDB" id="3245714at2759"/>
<evidence type="ECO:0000313" key="2">
    <source>
        <dbReference type="EMBL" id="KAJ4470870.1"/>
    </source>
</evidence>
<keyword evidence="3" id="KW-1185">Reference proteome</keyword>
<evidence type="ECO:0000313" key="3">
    <source>
        <dbReference type="Proteomes" id="UP001150266"/>
    </source>
</evidence>
<protein>
    <submittedName>
        <fullName evidence="2">Uncharacterized protein</fullName>
    </submittedName>
</protein>